<evidence type="ECO:0000313" key="2">
    <source>
        <dbReference type="Proteomes" id="UP000190188"/>
    </source>
</evidence>
<proteinExistence type="predicted"/>
<keyword evidence="2" id="KW-1185">Reference proteome</keyword>
<reference evidence="1 2" key="1">
    <citation type="submission" date="2017-01" db="EMBL/GenBank/DDBJ databases">
        <title>Genome analysis of Paenibacillus selenitrireducens ES3-24.</title>
        <authorList>
            <person name="Xu D."/>
            <person name="Yao R."/>
            <person name="Zheng S."/>
        </authorList>
    </citation>
    <scope>NUCLEOTIDE SEQUENCE [LARGE SCALE GENOMIC DNA]</scope>
    <source>
        <strain evidence="1 2">ES3-24</strain>
    </source>
</reference>
<dbReference type="OrthoDB" id="2604331at2"/>
<dbReference type="Proteomes" id="UP000190188">
    <property type="component" value="Unassembled WGS sequence"/>
</dbReference>
<dbReference type="EMBL" id="MSZX01000009">
    <property type="protein sequence ID" value="OPA75131.1"/>
    <property type="molecule type" value="Genomic_DNA"/>
</dbReference>
<dbReference type="RefSeq" id="WP_078501204.1">
    <property type="nucleotide sequence ID" value="NZ_MSZX01000009.1"/>
</dbReference>
<protein>
    <submittedName>
        <fullName evidence="1">Uncharacterized protein</fullName>
    </submittedName>
</protein>
<organism evidence="1 2">
    <name type="scientific">Paenibacillus selenitireducens</name>
    <dbReference type="NCBI Taxonomy" id="1324314"/>
    <lineage>
        <taxon>Bacteria</taxon>
        <taxon>Bacillati</taxon>
        <taxon>Bacillota</taxon>
        <taxon>Bacilli</taxon>
        <taxon>Bacillales</taxon>
        <taxon>Paenibacillaceae</taxon>
        <taxon>Paenibacillus</taxon>
    </lineage>
</organism>
<evidence type="ECO:0000313" key="1">
    <source>
        <dbReference type="EMBL" id="OPA75131.1"/>
    </source>
</evidence>
<gene>
    <name evidence="1" type="ORF">BVG16_21215</name>
</gene>
<name>A0A1T2X5F4_9BACL</name>
<sequence length="118" mass="13837">MMKIAYIELLDNNQAIAFYEWGRPNEEYFATKDYKIGWSFSSLKENFTNYTDILYGIIVDSQIETILITKEGEQYPANIVEYDHGKRFWFLITDGIELLDSTVTARSHQGQIIEQIPR</sequence>
<accession>A0A1T2X5F4</accession>
<dbReference type="AlphaFoldDB" id="A0A1T2X5F4"/>
<comment type="caution">
    <text evidence="1">The sequence shown here is derived from an EMBL/GenBank/DDBJ whole genome shotgun (WGS) entry which is preliminary data.</text>
</comment>